<reference evidence="3" key="1">
    <citation type="journal article" date="2019" name="Int. J. Syst. Evol. Microbiol.">
        <title>The Global Catalogue of Microorganisms (GCM) 10K type strain sequencing project: providing services to taxonomists for standard genome sequencing and annotation.</title>
        <authorList>
            <consortium name="The Broad Institute Genomics Platform"/>
            <consortium name="The Broad Institute Genome Sequencing Center for Infectious Disease"/>
            <person name="Wu L."/>
            <person name="Ma J."/>
        </authorList>
    </citation>
    <scope>NUCLEOTIDE SEQUENCE [LARGE SCALE GENOMIC DNA]</scope>
    <source>
        <strain evidence="3">KCTC 52165</strain>
    </source>
</reference>
<proteinExistence type="predicted"/>
<name>A0ABV7KHT4_9HYPH</name>
<evidence type="ECO:0000256" key="1">
    <source>
        <dbReference type="SAM" id="MobiDB-lite"/>
    </source>
</evidence>
<organism evidence="2 3">
    <name type="scientific">Aquamicrobium soli</name>
    <dbReference type="NCBI Taxonomy" id="1811518"/>
    <lineage>
        <taxon>Bacteria</taxon>
        <taxon>Pseudomonadati</taxon>
        <taxon>Pseudomonadota</taxon>
        <taxon>Alphaproteobacteria</taxon>
        <taxon>Hyphomicrobiales</taxon>
        <taxon>Phyllobacteriaceae</taxon>
        <taxon>Aquamicrobium</taxon>
    </lineage>
</organism>
<feature type="region of interest" description="Disordered" evidence="1">
    <location>
        <begin position="1"/>
        <end position="72"/>
    </location>
</feature>
<protein>
    <submittedName>
        <fullName evidence="2">Uncharacterized protein</fullName>
    </submittedName>
</protein>
<comment type="caution">
    <text evidence="2">The sequence shown here is derived from an EMBL/GenBank/DDBJ whole genome shotgun (WGS) entry which is preliminary data.</text>
</comment>
<evidence type="ECO:0000313" key="3">
    <source>
        <dbReference type="Proteomes" id="UP001595583"/>
    </source>
</evidence>
<gene>
    <name evidence="2" type="ORF">ACFOHJ_21905</name>
</gene>
<sequence>MTASSKAAENKKAPKTPAVRSFEKEKREETAVTPEEELEAGLEGTFPASDPVSTISTSIPGKPKRRRPEDGK</sequence>
<feature type="compositionally biased region" description="Basic and acidic residues" evidence="1">
    <location>
        <begin position="21"/>
        <end position="30"/>
    </location>
</feature>
<keyword evidence="3" id="KW-1185">Reference proteome</keyword>
<dbReference type="Proteomes" id="UP001595583">
    <property type="component" value="Unassembled WGS sequence"/>
</dbReference>
<accession>A0ABV7KHT4</accession>
<evidence type="ECO:0000313" key="2">
    <source>
        <dbReference type="EMBL" id="MFC3208885.1"/>
    </source>
</evidence>
<dbReference type="RefSeq" id="WP_378224800.1">
    <property type="nucleotide sequence ID" value="NZ_JBHRTK010000030.1"/>
</dbReference>
<dbReference type="EMBL" id="JBHRTK010000030">
    <property type="protein sequence ID" value="MFC3208885.1"/>
    <property type="molecule type" value="Genomic_DNA"/>
</dbReference>